<feature type="coiled-coil region" evidence="1">
    <location>
        <begin position="32"/>
        <end position="73"/>
    </location>
</feature>
<dbReference type="Gene3D" id="3.30.70.1820">
    <property type="entry name" value="L1 transposable element, RRM domain"/>
    <property type="match status" value="1"/>
</dbReference>
<organism evidence="3 4">
    <name type="scientific">Brenthis ino</name>
    <name type="common">lesser marbled fritillary</name>
    <dbReference type="NCBI Taxonomy" id="405034"/>
    <lineage>
        <taxon>Eukaryota</taxon>
        <taxon>Metazoa</taxon>
        <taxon>Ecdysozoa</taxon>
        <taxon>Arthropoda</taxon>
        <taxon>Hexapoda</taxon>
        <taxon>Insecta</taxon>
        <taxon>Pterygota</taxon>
        <taxon>Neoptera</taxon>
        <taxon>Endopterygota</taxon>
        <taxon>Lepidoptera</taxon>
        <taxon>Glossata</taxon>
        <taxon>Ditrysia</taxon>
        <taxon>Papilionoidea</taxon>
        <taxon>Nymphalidae</taxon>
        <taxon>Heliconiinae</taxon>
        <taxon>Argynnini</taxon>
        <taxon>Brenthis</taxon>
    </lineage>
</organism>
<evidence type="ECO:0000313" key="3">
    <source>
        <dbReference type="EMBL" id="CAH0722955.1"/>
    </source>
</evidence>
<feature type="compositionally biased region" description="Polar residues" evidence="2">
    <location>
        <begin position="204"/>
        <end position="218"/>
    </location>
</feature>
<accession>A0A8J9YDX2</accession>
<feature type="region of interest" description="Disordered" evidence="2">
    <location>
        <begin position="190"/>
        <end position="221"/>
    </location>
</feature>
<evidence type="ECO:0000256" key="2">
    <source>
        <dbReference type="SAM" id="MobiDB-lite"/>
    </source>
</evidence>
<dbReference type="EMBL" id="OV170223">
    <property type="protein sequence ID" value="CAH0722955.1"/>
    <property type="molecule type" value="Genomic_DNA"/>
</dbReference>
<name>A0A8J9YDX2_9NEOP</name>
<dbReference type="AlphaFoldDB" id="A0A8J9YDX2"/>
<proteinExistence type="predicted"/>
<sequence>MDKSMELLLSRLDEKLNQQTKIITTTVTKNVMEAIDERLKTITEENTKLKAKISTLEQKLNIMELEKRKYNLVFFGIEESGKLEAEMVDYIKDIIKETGTHIDSQEIKNIYRIGKNNNKSRPVVVTLTSLWKKHTILKNKANLPPGINVKEDYTKEVLEKRKKLQPQLEEERKKGNIAYLKYDKLIVKKPTDKTRDKRKREDSGSPNSSTQKKINSKSVSKEIIRPNILNYVGRGRTASLSEISKN</sequence>
<evidence type="ECO:0008006" key="5">
    <source>
        <dbReference type="Google" id="ProtNLM"/>
    </source>
</evidence>
<protein>
    <recommendedName>
        <fullName evidence="5">Endonuclease-reverse transcriptase</fullName>
    </recommendedName>
</protein>
<keyword evidence="1" id="KW-0175">Coiled coil</keyword>
<gene>
    <name evidence="3" type="ORF">BINO364_LOCUS8835</name>
</gene>
<dbReference type="OrthoDB" id="7395641at2759"/>
<reference evidence="3" key="1">
    <citation type="submission" date="2021-12" db="EMBL/GenBank/DDBJ databases">
        <authorList>
            <person name="Martin H S."/>
        </authorList>
    </citation>
    <scope>NUCLEOTIDE SEQUENCE</scope>
</reference>
<feature type="compositionally biased region" description="Basic and acidic residues" evidence="2">
    <location>
        <begin position="190"/>
        <end position="203"/>
    </location>
</feature>
<evidence type="ECO:0000313" key="4">
    <source>
        <dbReference type="Proteomes" id="UP000838878"/>
    </source>
</evidence>
<keyword evidence="4" id="KW-1185">Reference proteome</keyword>
<feature type="non-terminal residue" evidence="3">
    <location>
        <position position="246"/>
    </location>
</feature>
<evidence type="ECO:0000256" key="1">
    <source>
        <dbReference type="SAM" id="Coils"/>
    </source>
</evidence>
<dbReference type="Proteomes" id="UP000838878">
    <property type="component" value="Chromosome 3"/>
</dbReference>